<protein>
    <recommendedName>
        <fullName evidence="3">DUF1365 domain-containing protein</fullName>
    </recommendedName>
</protein>
<dbReference type="Pfam" id="PF07103">
    <property type="entry name" value="DUF1365"/>
    <property type="match status" value="1"/>
</dbReference>
<sequence>MTAALTTAPIELARARVVHARTRPVAHRFTYPVFCLRVRVDQATEMDGRSSWLFGVNRRRPVAFHFADHGDRSGGNPMDWLRSRLDIAGIRMDVGAVWLQSFPRVFGYVFNPVSFWYVHDADGVLRVLVAEVNNTFGERHQYVLRAPDGGAIHDGEALQTTKEFHVSPFCRVVGVYRFRVHEQGDTHRVAIDYFDDPALPAPLLHTAIQSVGTPLSTAALLRALLAMPFMTLGVVARIHLQALRLFLRKVPYQRKPAAPPSEVTYPREGHDE</sequence>
<keyword evidence="2" id="KW-1185">Reference proteome</keyword>
<dbReference type="PANTHER" id="PTHR33973:SF4">
    <property type="entry name" value="OS07G0153300 PROTEIN"/>
    <property type="match status" value="1"/>
</dbReference>
<dbReference type="RefSeq" id="WP_175170153.1">
    <property type="nucleotide sequence ID" value="NZ_CADIJQ010000004.1"/>
</dbReference>
<evidence type="ECO:0008006" key="3">
    <source>
        <dbReference type="Google" id="ProtNLM"/>
    </source>
</evidence>
<dbReference type="InterPro" id="IPR010775">
    <property type="entry name" value="DUF1365"/>
</dbReference>
<dbReference type="Proteomes" id="UP000494269">
    <property type="component" value="Unassembled WGS sequence"/>
</dbReference>
<accession>A0A6S7A1R7</accession>
<organism evidence="1 2">
    <name type="scientific">Achromobacter kerstersii</name>
    <dbReference type="NCBI Taxonomy" id="1353890"/>
    <lineage>
        <taxon>Bacteria</taxon>
        <taxon>Pseudomonadati</taxon>
        <taxon>Pseudomonadota</taxon>
        <taxon>Betaproteobacteria</taxon>
        <taxon>Burkholderiales</taxon>
        <taxon>Alcaligenaceae</taxon>
        <taxon>Achromobacter</taxon>
    </lineage>
</organism>
<evidence type="ECO:0000313" key="2">
    <source>
        <dbReference type="Proteomes" id="UP000494269"/>
    </source>
</evidence>
<proteinExistence type="predicted"/>
<dbReference type="PANTHER" id="PTHR33973">
    <property type="entry name" value="OS07G0153300 PROTEIN"/>
    <property type="match status" value="1"/>
</dbReference>
<dbReference type="EMBL" id="CADIJQ010000004">
    <property type="protein sequence ID" value="CAB3708224.1"/>
    <property type="molecule type" value="Genomic_DNA"/>
</dbReference>
<reference evidence="1 2" key="1">
    <citation type="submission" date="2020-04" db="EMBL/GenBank/DDBJ databases">
        <authorList>
            <person name="De Canck E."/>
        </authorList>
    </citation>
    <scope>NUCLEOTIDE SEQUENCE [LARGE SCALE GENOMIC DNA]</scope>
    <source>
        <strain evidence="1 2">LMG 3441</strain>
    </source>
</reference>
<name>A0A6S7A1R7_9BURK</name>
<gene>
    <name evidence="1" type="ORF">LMG3441_02961</name>
</gene>
<dbReference type="AlphaFoldDB" id="A0A6S7A1R7"/>
<evidence type="ECO:0000313" key="1">
    <source>
        <dbReference type="EMBL" id="CAB3708224.1"/>
    </source>
</evidence>